<evidence type="ECO:0000313" key="1">
    <source>
        <dbReference type="EMBL" id="VIP03155.1"/>
    </source>
</evidence>
<accession>A0A6C2YQ59</accession>
<organism evidence="1">
    <name type="scientific">Tuwongella immobilis</name>
    <dbReference type="NCBI Taxonomy" id="692036"/>
    <lineage>
        <taxon>Bacteria</taxon>
        <taxon>Pseudomonadati</taxon>
        <taxon>Planctomycetota</taxon>
        <taxon>Planctomycetia</taxon>
        <taxon>Gemmatales</taxon>
        <taxon>Gemmataceae</taxon>
        <taxon>Tuwongella</taxon>
    </lineage>
</organism>
<name>A0A6C2YQ59_9BACT</name>
<reference evidence="1" key="1">
    <citation type="submission" date="2019-04" db="EMBL/GenBank/DDBJ databases">
        <authorList>
            <consortium name="Science for Life Laboratories"/>
        </authorList>
    </citation>
    <scope>NUCLEOTIDE SEQUENCE</scope>
    <source>
        <strain evidence="1">MBLW1</strain>
    </source>
</reference>
<dbReference type="KEGG" id="tim:GMBLW1_08050"/>
<dbReference type="EMBL" id="LR586016">
    <property type="protein sequence ID" value="VIP03155.1"/>
    <property type="molecule type" value="Genomic_DNA"/>
</dbReference>
<dbReference type="EMBL" id="LR593887">
    <property type="protein sequence ID" value="VTS03552.1"/>
    <property type="molecule type" value="Genomic_DNA"/>
</dbReference>
<evidence type="ECO:0000313" key="2">
    <source>
        <dbReference type="Proteomes" id="UP000464378"/>
    </source>
</evidence>
<protein>
    <submittedName>
        <fullName evidence="1">Uncharacterized protein</fullName>
    </submittedName>
</protein>
<dbReference type="AlphaFoldDB" id="A0A6C2YQ59"/>
<proteinExistence type="predicted"/>
<dbReference type="RefSeq" id="WP_162658249.1">
    <property type="nucleotide sequence ID" value="NZ_LR593887.1"/>
</dbReference>
<keyword evidence="2" id="KW-1185">Reference proteome</keyword>
<dbReference type="InParanoid" id="A0A6C2YQ59"/>
<gene>
    <name evidence="1" type="ORF">GMBLW1_08050</name>
</gene>
<dbReference type="Proteomes" id="UP000464378">
    <property type="component" value="Chromosome"/>
</dbReference>
<sequence>MISREQLDMIRGLVEQNGYLPYSNKGLRLFDALANVPGEHQATLQSLRSQFQDAGYLPYSRAMELIRLVSTQSIAS</sequence>